<evidence type="ECO:0000313" key="3">
    <source>
        <dbReference type="Proteomes" id="UP000182229"/>
    </source>
</evidence>
<comment type="caution">
    <text evidence="2">The sequence shown here is derived from an EMBL/GenBank/DDBJ whole genome shotgun (WGS) entry which is preliminary data.</text>
</comment>
<proteinExistence type="predicted"/>
<keyword evidence="3" id="KW-1185">Reference proteome</keyword>
<evidence type="ECO:0000256" key="1">
    <source>
        <dbReference type="SAM" id="MobiDB-lite"/>
    </source>
</evidence>
<name>A0A1L9AXQ2_9BACT</name>
<gene>
    <name evidence="2" type="ORF">BON30_42325</name>
</gene>
<dbReference type="AlphaFoldDB" id="A0A1L9AXQ2"/>
<protein>
    <recommendedName>
        <fullName evidence="4">Cellulose biosynthesis protein BcsS</fullName>
    </recommendedName>
</protein>
<dbReference type="STRING" id="83449.BON30_42325"/>
<feature type="compositionally biased region" description="Pro residues" evidence="1">
    <location>
        <begin position="68"/>
        <end position="80"/>
    </location>
</feature>
<accession>A0A1L9AXQ2</accession>
<dbReference type="EMBL" id="MPIN01000017">
    <property type="protein sequence ID" value="OJH34791.1"/>
    <property type="molecule type" value="Genomic_DNA"/>
</dbReference>
<reference evidence="3" key="1">
    <citation type="submission" date="2016-11" db="EMBL/GenBank/DDBJ databases">
        <authorList>
            <person name="Shukria A."/>
            <person name="Stevens D.C."/>
        </authorList>
    </citation>
    <scope>NUCLEOTIDE SEQUENCE [LARGE SCALE GENOMIC DNA]</scope>
    <source>
        <strain evidence="3">Cbfe23</strain>
    </source>
</reference>
<dbReference type="Proteomes" id="UP000182229">
    <property type="component" value="Unassembled WGS sequence"/>
</dbReference>
<reference evidence="2 3" key="2">
    <citation type="submission" date="2016-12" db="EMBL/GenBank/DDBJ databases">
        <title>Draft Genome Sequence of Cystobacter ferrugineus Strain Cbfe23.</title>
        <authorList>
            <person name="Akbar S."/>
            <person name="Dowd S.E."/>
            <person name="Stevens D.C."/>
        </authorList>
    </citation>
    <scope>NUCLEOTIDE SEQUENCE [LARGE SCALE GENOMIC DNA]</scope>
    <source>
        <strain evidence="2 3">Cbfe23</strain>
    </source>
</reference>
<feature type="region of interest" description="Disordered" evidence="1">
    <location>
        <begin position="34"/>
        <end position="82"/>
    </location>
</feature>
<feature type="compositionally biased region" description="Basic and acidic residues" evidence="1">
    <location>
        <begin position="44"/>
        <end position="66"/>
    </location>
</feature>
<sequence>MRGLGGPPMPSSRPTWCAALAAGCVFTAPLAEARFGRSSESTPEDARASESRDPRPHDASPVRTEPRAPAPTPRAEPPAIRPRRGLIVPRAGWVPGAAFVAAYQRHRYYPARQEQPEEEESSTYLVRLGLEGQSAKQGRALGFHFGLEEERWGIATRLGGLSLKAEDDAVGRDRLYLADVHVTYAAAVSQRGRLRIETGLAAVRAPDATFVGPSLAMSFERCLLGALDLEGKIQWVPLPHLQVDGQIGLALHLGALTLRGGWRGLYLDDRGRVDRVVHKDGIGGPFAGVGLSF</sequence>
<organism evidence="2 3">
    <name type="scientific">Cystobacter ferrugineus</name>
    <dbReference type="NCBI Taxonomy" id="83449"/>
    <lineage>
        <taxon>Bacteria</taxon>
        <taxon>Pseudomonadati</taxon>
        <taxon>Myxococcota</taxon>
        <taxon>Myxococcia</taxon>
        <taxon>Myxococcales</taxon>
        <taxon>Cystobacterineae</taxon>
        <taxon>Archangiaceae</taxon>
        <taxon>Cystobacter</taxon>
    </lineage>
</organism>
<evidence type="ECO:0008006" key="4">
    <source>
        <dbReference type="Google" id="ProtNLM"/>
    </source>
</evidence>
<dbReference type="PROSITE" id="PS51257">
    <property type="entry name" value="PROKAR_LIPOPROTEIN"/>
    <property type="match status" value="1"/>
</dbReference>
<evidence type="ECO:0000313" key="2">
    <source>
        <dbReference type="EMBL" id="OJH34791.1"/>
    </source>
</evidence>